<dbReference type="AlphaFoldDB" id="A0A222E380"/>
<dbReference type="KEGG" id="aht:ANTHELSMS3_01961"/>
<evidence type="ECO:0008006" key="4">
    <source>
        <dbReference type="Google" id="ProtNLM"/>
    </source>
</evidence>
<organism evidence="2 3">
    <name type="scientific">Antarctobacter heliothermus</name>
    <dbReference type="NCBI Taxonomy" id="74033"/>
    <lineage>
        <taxon>Bacteria</taxon>
        <taxon>Pseudomonadati</taxon>
        <taxon>Pseudomonadota</taxon>
        <taxon>Alphaproteobacteria</taxon>
        <taxon>Rhodobacterales</taxon>
        <taxon>Roseobacteraceae</taxon>
        <taxon>Antarctobacter</taxon>
    </lineage>
</organism>
<protein>
    <recommendedName>
        <fullName evidence="4">DUF4864 domain-containing protein</fullName>
    </recommendedName>
</protein>
<feature type="signal peptide" evidence="1">
    <location>
        <begin position="1"/>
        <end position="20"/>
    </location>
</feature>
<evidence type="ECO:0000313" key="3">
    <source>
        <dbReference type="Proteomes" id="UP000203589"/>
    </source>
</evidence>
<dbReference type="Proteomes" id="UP000203589">
    <property type="component" value="Chromosome"/>
</dbReference>
<keyword evidence="3" id="KW-1185">Reference proteome</keyword>
<dbReference type="EMBL" id="CP022540">
    <property type="protein sequence ID" value="ASP20646.1"/>
    <property type="molecule type" value="Genomic_DNA"/>
</dbReference>
<name>A0A222E380_9RHOB</name>
<sequence>MRKLMIGLAMAASLAGAVRAQDALTPNPQIQGSIQGQIDAFQSDDFVTAFEFASPGIRGTFRTPENFGAMVQQGYPMVWRPQDVRFGPLREIDGGLWQQVLIQDTTGQSYIVEYRMEQVGSDWRISGVKVIPAPGLST</sequence>
<keyword evidence="1" id="KW-0732">Signal</keyword>
<dbReference type="RefSeq" id="WP_094034682.1">
    <property type="nucleotide sequence ID" value="NZ_CP022540.1"/>
</dbReference>
<dbReference type="Pfam" id="PF16156">
    <property type="entry name" value="DUF4864"/>
    <property type="match status" value="1"/>
</dbReference>
<proteinExistence type="predicted"/>
<dbReference type="InterPro" id="IPR032347">
    <property type="entry name" value="DUF4864"/>
</dbReference>
<dbReference type="OrthoDB" id="9130422at2"/>
<gene>
    <name evidence="2" type="ORF">ANTHELSMS3_01961</name>
</gene>
<evidence type="ECO:0000256" key="1">
    <source>
        <dbReference type="SAM" id="SignalP"/>
    </source>
</evidence>
<evidence type="ECO:0000313" key="2">
    <source>
        <dbReference type="EMBL" id="ASP20646.1"/>
    </source>
</evidence>
<reference evidence="2 3" key="1">
    <citation type="submission" date="2017-07" db="EMBL/GenBank/DDBJ databases">
        <title>Genome Sequence of Antarctobacter heliothermus Strain SMS3 Isolated from a culture of the Diatom Skeletonema marinoi.</title>
        <authorList>
            <person name="Topel M."/>
            <person name="Pinder M.I.M."/>
            <person name="Johansson O.N."/>
            <person name="Kourtchenko O."/>
            <person name="Godhe A."/>
            <person name="Clarke A.K."/>
        </authorList>
    </citation>
    <scope>NUCLEOTIDE SEQUENCE [LARGE SCALE GENOMIC DNA]</scope>
    <source>
        <strain evidence="2 3">SMS3</strain>
    </source>
</reference>
<feature type="chain" id="PRO_5013302013" description="DUF4864 domain-containing protein" evidence="1">
    <location>
        <begin position="21"/>
        <end position="138"/>
    </location>
</feature>
<accession>A0A222E380</accession>